<dbReference type="AlphaFoldDB" id="A0AAU8FK10"/>
<sequence>MGDTLRTDLPGVAEMLPRINRDLKICDLVKKENTLLNFQAAGLKTVASQETKRADRAEQAARRQKRKRIRSHIVRTVAEVAVMMFILMI</sequence>
<evidence type="ECO:0000256" key="1">
    <source>
        <dbReference type="SAM" id="Phobius"/>
    </source>
</evidence>
<protein>
    <submittedName>
        <fullName evidence="2">Uncharacterized protein</fullName>
    </submittedName>
</protein>
<name>A0AAU8FK10_9BACT</name>
<dbReference type="RefSeq" id="WP_353720172.1">
    <property type="nucleotide sequence ID" value="NZ_CP159289.1"/>
</dbReference>
<keyword evidence="1" id="KW-0472">Membrane</keyword>
<accession>A0AAU8FK10</accession>
<evidence type="ECO:0000313" key="2">
    <source>
        <dbReference type="EMBL" id="XCH24865.1"/>
    </source>
</evidence>
<reference evidence="2" key="1">
    <citation type="submission" date="2024-06" db="EMBL/GenBank/DDBJ databases">
        <title>Sequencing and assembly of the genome of Dyadobacter sp. strain 676, a symbiont of Cyamopsis tetragonoloba.</title>
        <authorList>
            <person name="Guro P."/>
            <person name="Sazanova A."/>
            <person name="Kuznetsova I."/>
            <person name="Belimov A."/>
            <person name="Safronova V."/>
        </authorList>
    </citation>
    <scope>NUCLEOTIDE SEQUENCE</scope>
    <source>
        <strain evidence="2">676</strain>
    </source>
</reference>
<dbReference type="EMBL" id="CP159289">
    <property type="protein sequence ID" value="XCH24865.1"/>
    <property type="molecule type" value="Genomic_DNA"/>
</dbReference>
<gene>
    <name evidence="2" type="ORF">ABV298_00080</name>
</gene>
<keyword evidence="1" id="KW-1133">Transmembrane helix</keyword>
<proteinExistence type="predicted"/>
<feature type="transmembrane region" description="Helical" evidence="1">
    <location>
        <begin position="72"/>
        <end position="88"/>
    </location>
</feature>
<keyword evidence="1" id="KW-0812">Transmembrane</keyword>
<organism evidence="2">
    <name type="scientific">Dyadobacter sp. 676</name>
    <dbReference type="NCBI Taxonomy" id="3088362"/>
    <lineage>
        <taxon>Bacteria</taxon>
        <taxon>Pseudomonadati</taxon>
        <taxon>Bacteroidota</taxon>
        <taxon>Cytophagia</taxon>
        <taxon>Cytophagales</taxon>
        <taxon>Spirosomataceae</taxon>
        <taxon>Dyadobacter</taxon>
    </lineage>
</organism>